<dbReference type="Proteomes" id="UP001596484">
    <property type="component" value="Unassembled WGS sequence"/>
</dbReference>
<gene>
    <name evidence="6" type="ORF">ACFQS9_25015</name>
</gene>
<organism evidence="6 7">
    <name type="scientific">Rhodococcus daqingensis</name>
    <dbReference type="NCBI Taxonomy" id="2479363"/>
    <lineage>
        <taxon>Bacteria</taxon>
        <taxon>Bacillati</taxon>
        <taxon>Actinomycetota</taxon>
        <taxon>Actinomycetes</taxon>
        <taxon>Mycobacteriales</taxon>
        <taxon>Nocardiaceae</taxon>
        <taxon>Rhodococcus</taxon>
    </lineage>
</organism>
<dbReference type="EMBL" id="JBHTCS010000030">
    <property type="protein sequence ID" value="MFC7451160.1"/>
    <property type="molecule type" value="Genomic_DNA"/>
</dbReference>
<evidence type="ECO:0000313" key="6">
    <source>
        <dbReference type="EMBL" id="MFC7451160.1"/>
    </source>
</evidence>
<dbReference type="Pfam" id="PF00440">
    <property type="entry name" value="TetR_N"/>
    <property type="match status" value="1"/>
</dbReference>
<comment type="caution">
    <text evidence="6">The sequence shown here is derived from an EMBL/GenBank/DDBJ whole genome shotgun (WGS) entry which is preliminary data.</text>
</comment>
<dbReference type="PROSITE" id="PS50977">
    <property type="entry name" value="HTH_TETR_2"/>
    <property type="match status" value="1"/>
</dbReference>
<keyword evidence="1" id="KW-0805">Transcription regulation</keyword>
<dbReference type="PANTHER" id="PTHR30055:SF234">
    <property type="entry name" value="HTH-TYPE TRANSCRIPTIONAL REGULATOR BETI"/>
    <property type="match status" value="1"/>
</dbReference>
<dbReference type="Gene3D" id="1.10.357.10">
    <property type="entry name" value="Tetracycline Repressor, domain 2"/>
    <property type="match status" value="1"/>
</dbReference>
<evidence type="ECO:0000256" key="4">
    <source>
        <dbReference type="PROSITE-ProRule" id="PRU00335"/>
    </source>
</evidence>
<evidence type="ECO:0000256" key="3">
    <source>
        <dbReference type="ARBA" id="ARBA00023163"/>
    </source>
</evidence>
<dbReference type="PANTHER" id="PTHR30055">
    <property type="entry name" value="HTH-TYPE TRANSCRIPTIONAL REGULATOR RUTR"/>
    <property type="match status" value="1"/>
</dbReference>
<dbReference type="Pfam" id="PF13305">
    <property type="entry name" value="TetR_C_33"/>
    <property type="match status" value="1"/>
</dbReference>
<dbReference type="InterPro" id="IPR050109">
    <property type="entry name" value="HTH-type_TetR-like_transc_reg"/>
</dbReference>
<keyword evidence="2 4" id="KW-0238">DNA-binding</keyword>
<sequence>MDDYLEGPAKAEEPHPSDVRRSLVTAAAHLLAENGPTALSARKVANAAGTSTMSVYTRFGSMEALVRAVVDEGFAVLEGGLLAVPTTEDPLRDVAAQTAAYLRFASENAALYAVMFGTVPLGGFRPVTPEELQAGRRETLDRVGANLARAVDTGRLRPAKTSDLAFTWWSAVHGYAMLESSGHIHAEPGRSRVLERLMVALFTGLGDDLDGATGSVRAGRDWSG</sequence>
<dbReference type="InterPro" id="IPR001647">
    <property type="entry name" value="HTH_TetR"/>
</dbReference>
<keyword evidence="7" id="KW-1185">Reference proteome</keyword>
<dbReference type="SUPFAM" id="SSF46689">
    <property type="entry name" value="Homeodomain-like"/>
    <property type="match status" value="1"/>
</dbReference>
<dbReference type="RefSeq" id="WP_378409252.1">
    <property type="nucleotide sequence ID" value="NZ_JBHTCS010000030.1"/>
</dbReference>
<name>A0ABW2S518_9NOCA</name>
<dbReference type="SUPFAM" id="SSF48498">
    <property type="entry name" value="Tetracyclin repressor-like, C-terminal domain"/>
    <property type="match status" value="1"/>
</dbReference>
<keyword evidence="3" id="KW-0804">Transcription</keyword>
<dbReference type="InterPro" id="IPR009057">
    <property type="entry name" value="Homeodomain-like_sf"/>
</dbReference>
<accession>A0ABW2S518</accession>
<evidence type="ECO:0000256" key="1">
    <source>
        <dbReference type="ARBA" id="ARBA00023015"/>
    </source>
</evidence>
<evidence type="ECO:0000256" key="2">
    <source>
        <dbReference type="ARBA" id="ARBA00023125"/>
    </source>
</evidence>
<dbReference type="InterPro" id="IPR036271">
    <property type="entry name" value="Tet_transcr_reg_TetR-rel_C_sf"/>
</dbReference>
<evidence type="ECO:0000259" key="5">
    <source>
        <dbReference type="PROSITE" id="PS50977"/>
    </source>
</evidence>
<dbReference type="InterPro" id="IPR025996">
    <property type="entry name" value="MT1864/Rv1816-like_C"/>
</dbReference>
<reference evidence="7" key="1">
    <citation type="journal article" date="2019" name="Int. J. Syst. Evol. Microbiol.">
        <title>The Global Catalogue of Microorganisms (GCM) 10K type strain sequencing project: providing services to taxonomists for standard genome sequencing and annotation.</title>
        <authorList>
            <consortium name="The Broad Institute Genomics Platform"/>
            <consortium name="The Broad Institute Genome Sequencing Center for Infectious Disease"/>
            <person name="Wu L."/>
            <person name="Ma J."/>
        </authorList>
    </citation>
    <scope>NUCLEOTIDE SEQUENCE [LARGE SCALE GENOMIC DNA]</scope>
    <source>
        <strain evidence="7">ICMP 19430</strain>
    </source>
</reference>
<proteinExistence type="predicted"/>
<feature type="DNA-binding region" description="H-T-H motif" evidence="4">
    <location>
        <begin position="40"/>
        <end position="59"/>
    </location>
</feature>
<evidence type="ECO:0000313" key="7">
    <source>
        <dbReference type="Proteomes" id="UP001596484"/>
    </source>
</evidence>
<dbReference type="PRINTS" id="PR00455">
    <property type="entry name" value="HTHTETR"/>
</dbReference>
<protein>
    <submittedName>
        <fullName evidence="6">TetR/AcrR family transcriptional regulator</fullName>
    </submittedName>
</protein>
<feature type="domain" description="HTH tetR-type" evidence="5">
    <location>
        <begin position="17"/>
        <end position="77"/>
    </location>
</feature>